<dbReference type="InterPro" id="IPR000304">
    <property type="entry name" value="Pyrroline-COOH_reductase"/>
</dbReference>
<dbReference type="Gene3D" id="3.40.50.720">
    <property type="entry name" value="NAD(P)-binding Rossmann-like Domain"/>
    <property type="match status" value="1"/>
</dbReference>
<dbReference type="Pfam" id="PF14748">
    <property type="entry name" value="P5CR_dimer"/>
    <property type="match status" value="1"/>
</dbReference>
<organism evidence="7 8">
    <name type="scientific">Psychrosphaera algicola</name>
    <dbReference type="NCBI Taxonomy" id="3023714"/>
    <lineage>
        <taxon>Bacteria</taxon>
        <taxon>Pseudomonadati</taxon>
        <taxon>Pseudomonadota</taxon>
        <taxon>Gammaproteobacteria</taxon>
        <taxon>Alteromonadales</taxon>
        <taxon>Pseudoalteromonadaceae</taxon>
        <taxon>Psychrosphaera</taxon>
    </lineage>
</organism>
<dbReference type="EMBL" id="JAQOMS010000002">
    <property type="protein sequence ID" value="MDC2891407.1"/>
    <property type="molecule type" value="Genomic_DNA"/>
</dbReference>
<comment type="catalytic activity">
    <reaction evidence="4">
        <text>L-proline + NADP(+) = (S)-1-pyrroline-5-carboxylate + NADPH + 2 H(+)</text>
        <dbReference type="Rhea" id="RHEA:14109"/>
        <dbReference type="ChEBI" id="CHEBI:15378"/>
        <dbReference type="ChEBI" id="CHEBI:17388"/>
        <dbReference type="ChEBI" id="CHEBI:57783"/>
        <dbReference type="ChEBI" id="CHEBI:58349"/>
        <dbReference type="ChEBI" id="CHEBI:60039"/>
        <dbReference type="EC" id="1.5.1.2"/>
    </reaction>
</comment>
<dbReference type="HAMAP" id="MF_01925">
    <property type="entry name" value="P5C_reductase"/>
    <property type="match status" value="1"/>
</dbReference>
<comment type="similarity">
    <text evidence="1 4">Belongs to the pyrroline-5-carboxylate reductase family.</text>
</comment>
<dbReference type="Proteomes" id="UP001528411">
    <property type="component" value="Unassembled WGS sequence"/>
</dbReference>
<proteinExistence type="inferred from homology"/>
<comment type="function">
    <text evidence="4">Catalyzes the reduction of 1-pyrroline-5-carboxylate (PCA) to L-proline.</text>
</comment>
<dbReference type="EC" id="1.5.1.2" evidence="4"/>
<dbReference type="SUPFAM" id="SSF48179">
    <property type="entry name" value="6-phosphogluconate dehydrogenase C-terminal domain-like"/>
    <property type="match status" value="1"/>
</dbReference>
<dbReference type="Pfam" id="PF03807">
    <property type="entry name" value="F420_oxidored"/>
    <property type="match status" value="1"/>
</dbReference>
<comment type="subcellular location">
    <subcellularLocation>
        <location evidence="4">Cytoplasm</location>
    </subcellularLocation>
</comment>
<name>A0ABT5FJN4_9GAMM</name>
<evidence type="ECO:0000313" key="7">
    <source>
        <dbReference type="EMBL" id="MDC2891407.1"/>
    </source>
</evidence>
<dbReference type="InterPro" id="IPR029036">
    <property type="entry name" value="P5CR_dimer"/>
</dbReference>
<dbReference type="InterPro" id="IPR008927">
    <property type="entry name" value="6-PGluconate_DH-like_C_sf"/>
</dbReference>
<keyword evidence="4" id="KW-0641">Proline biosynthesis</keyword>
<dbReference type="PANTHER" id="PTHR11645">
    <property type="entry name" value="PYRROLINE-5-CARBOXYLATE REDUCTASE"/>
    <property type="match status" value="1"/>
</dbReference>
<comment type="catalytic activity">
    <reaction evidence="4">
        <text>L-proline + NAD(+) = (S)-1-pyrroline-5-carboxylate + NADH + 2 H(+)</text>
        <dbReference type="Rhea" id="RHEA:14105"/>
        <dbReference type="ChEBI" id="CHEBI:15378"/>
        <dbReference type="ChEBI" id="CHEBI:17388"/>
        <dbReference type="ChEBI" id="CHEBI:57540"/>
        <dbReference type="ChEBI" id="CHEBI:57945"/>
        <dbReference type="ChEBI" id="CHEBI:60039"/>
        <dbReference type="EC" id="1.5.1.2"/>
    </reaction>
</comment>
<keyword evidence="4" id="KW-0963">Cytoplasm</keyword>
<dbReference type="Gene3D" id="1.10.3730.10">
    <property type="entry name" value="ProC C-terminal domain-like"/>
    <property type="match status" value="1"/>
</dbReference>
<evidence type="ECO:0000259" key="5">
    <source>
        <dbReference type="Pfam" id="PF03807"/>
    </source>
</evidence>
<sequence>MTLNQTFAFIGAGNMSGAILTGMVNAGVPATQIYATNRSKEKNEKLHAELGVITNCSNRQAIEHSDVVILGVKPQMMLQMLKELVADGVDFSSKLVVTVAAGLNSQSYKDIIGNVRFIRTMPNTPSVLGLGMTGIYSASDITTFDQDVIEQDKAVAETVFKCVGETVWLNEEAQIDAVAAISGSGPAYFFLFMEGLIEKAKSLGFSDEEAKLMVKQTAIGATTMAQQATIEVEQLRKMSLRPVAQPQRRSVVMNRIICPPYLPML</sequence>
<protein>
    <recommendedName>
        <fullName evidence="4">Pyrroline-5-carboxylate reductase</fullName>
        <shortName evidence="4">P5C reductase</shortName>
        <shortName evidence="4">P5CR</shortName>
        <ecNumber evidence="4">1.5.1.2</ecNumber>
    </recommendedName>
    <alternativeName>
        <fullName evidence="4">PCA reductase</fullName>
    </alternativeName>
</protein>
<feature type="domain" description="Pyrroline-5-carboxylate reductase dimerisation" evidence="6">
    <location>
        <begin position="172"/>
        <end position="238"/>
    </location>
</feature>
<dbReference type="PANTHER" id="PTHR11645:SF0">
    <property type="entry name" value="PYRROLINE-5-CARBOXYLATE REDUCTASE 3"/>
    <property type="match status" value="1"/>
</dbReference>
<reference evidence="7 8" key="1">
    <citation type="submission" date="2023-01" db="EMBL/GenBank/DDBJ databases">
        <title>Psychrosphaera sp. nov., isolated from marine algae.</title>
        <authorList>
            <person name="Bayburt H."/>
            <person name="Choi B.J."/>
            <person name="Kim J.M."/>
            <person name="Choi D.G."/>
            <person name="Jeon C.O."/>
        </authorList>
    </citation>
    <scope>NUCLEOTIDE SEQUENCE [LARGE SCALE GENOMIC DNA]</scope>
    <source>
        <strain evidence="7 8">G1-22</strain>
    </source>
</reference>
<keyword evidence="3 4" id="KW-0560">Oxidoreductase</keyword>
<evidence type="ECO:0000313" key="8">
    <source>
        <dbReference type="Proteomes" id="UP001528411"/>
    </source>
</evidence>
<evidence type="ECO:0000256" key="1">
    <source>
        <dbReference type="ARBA" id="ARBA00005525"/>
    </source>
</evidence>
<keyword evidence="8" id="KW-1185">Reference proteome</keyword>
<keyword evidence="2 4" id="KW-0521">NADP</keyword>
<dbReference type="PIRSF" id="PIRSF000193">
    <property type="entry name" value="Pyrrol-5-carb_rd"/>
    <property type="match status" value="1"/>
</dbReference>
<evidence type="ECO:0000259" key="6">
    <source>
        <dbReference type="Pfam" id="PF14748"/>
    </source>
</evidence>
<dbReference type="InterPro" id="IPR028939">
    <property type="entry name" value="P5C_Rdtase_cat_N"/>
</dbReference>
<gene>
    <name evidence="4" type="primary">proC</name>
    <name evidence="7" type="ORF">PN838_25085</name>
</gene>
<comment type="caution">
    <text evidence="7">The sequence shown here is derived from an EMBL/GenBank/DDBJ whole genome shotgun (WGS) entry which is preliminary data.</text>
</comment>
<comment type="pathway">
    <text evidence="4">Amino-acid biosynthesis; L-proline biosynthesis; L-proline from L-glutamate 5-semialdehyde: step 1/1.</text>
</comment>
<dbReference type="SUPFAM" id="SSF51735">
    <property type="entry name" value="NAD(P)-binding Rossmann-fold domains"/>
    <property type="match status" value="1"/>
</dbReference>
<evidence type="ECO:0000256" key="3">
    <source>
        <dbReference type="ARBA" id="ARBA00023002"/>
    </source>
</evidence>
<evidence type="ECO:0000256" key="2">
    <source>
        <dbReference type="ARBA" id="ARBA00022857"/>
    </source>
</evidence>
<dbReference type="InterPro" id="IPR036291">
    <property type="entry name" value="NAD(P)-bd_dom_sf"/>
</dbReference>
<feature type="domain" description="Pyrroline-5-carboxylate reductase catalytic N-terminal" evidence="5">
    <location>
        <begin position="7"/>
        <end position="102"/>
    </location>
</feature>
<accession>A0ABT5FJN4</accession>
<keyword evidence="4" id="KW-0028">Amino-acid biosynthesis</keyword>
<evidence type="ECO:0000256" key="4">
    <source>
        <dbReference type="HAMAP-Rule" id="MF_01925"/>
    </source>
</evidence>